<sequence>MATTRRGMLAGAGLVAVAGGWAGRSLAATANATSNLLPAHPEPLPLKDVRLLPSPFLDAVQANHKYLLSLEPDRLLHNFRKYSGLAPKGEVYGGWEGDTIAGHTLGHYLSALSLIYAQTGDAEAKRRVDYIVADLAECQKARGTGYVAGLQRKRKDGSLADGEEIFPEIMKGDIRSGGFDLNGAWSPLYNIHKTFAGLLDAQELCGNQQALQVAIGLARYFQLVFASLSDEQMQTMLGCEYGGLNESYAELSARTGDAQWMTVATRIHDNKVLDPLEKRQDDLPNIHANTQIPKLIGLARIHELTGRQAPGDGARFFWETVTQHHSYVIGGNADREYFFAPDAISKHLTEQTCEHCNSYNMLKLTRHLYGWQPDGALFDYYERTHFNHVLAAQDPSTGMFTYMTPLMSGIKRGWSEPVNDFWCCVGSGMESHAKHGDSIYWQGKDTLLVNLFIPSRAHWAAKGADVELATGYPYDGAVRLTLSTLKRAGAFAIAMRVPAWAKSATLTVNGKPVEAERAAGYAIVRRRWQAGDVLAMTLPMELRTESTPDDPDTISILRGPLVLAADLGPADQDLANAAAPALVGSDILGGFHADGVRPAVYQTQGLGRPADMTFGPFYKAWQRRSAVYFKRFTDAGWEKEKVAFAAEQARLADLAARSVDVMHLGEMQPERDHDLTSDISYPVVYRGRQGRDARSGGFFQFRMNVKPGPLVLEATYWGDERKRVFDILIDGQKVATQELEAIKPGEFVDIDYAVPEAMTRGKTSVMVRFQPHAGHTAGPVFGVRLFTPKDTPTV</sequence>
<feature type="chain" id="PRO_5045210659" evidence="1">
    <location>
        <begin position="28"/>
        <end position="794"/>
    </location>
</feature>
<accession>A0ABT6N1A5</accession>
<evidence type="ECO:0000313" key="6">
    <source>
        <dbReference type="Proteomes" id="UP001160625"/>
    </source>
</evidence>
<proteinExistence type="predicted"/>
<dbReference type="SUPFAM" id="SSF48208">
    <property type="entry name" value="Six-hairpin glycosidases"/>
    <property type="match status" value="1"/>
</dbReference>
<dbReference type="Proteomes" id="UP001160625">
    <property type="component" value="Unassembled WGS sequence"/>
</dbReference>
<gene>
    <name evidence="5" type="ORF">QGN17_10070</name>
</gene>
<dbReference type="InterPro" id="IPR008928">
    <property type="entry name" value="6-hairpin_glycosidase_sf"/>
</dbReference>
<organism evidence="5 6">
    <name type="scientific">Sphingomonas oryzagri</name>
    <dbReference type="NCBI Taxonomy" id="3042314"/>
    <lineage>
        <taxon>Bacteria</taxon>
        <taxon>Pseudomonadati</taxon>
        <taxon>Pseudomonadota</taxon>
        <taxon>Alphaproteobacteria</taxon>
        <taxon>Sphingomonadales</taxon>
        <taxon>Sphingomonadaceae</taxon>
        <taxon>Sphingomonas</taxon>
    </lineage>
</organism>
<keyword evidence="1" id="KW-0732">Signal</keyword>
<feature type="domain" description="Non-reducing end beta-L-arabinofuranosidase-like GH127 catalytic" evidence="2">
    <location>
        <begin position="48"/>
        <end position="436"/>
    </location>
</feature>
<dbReference type="GO" id="GO:0016787">
    <property type="term" value="F:hydrolase activity"/>
    <property type="evidence" value="ECO:0007669"/>
    <property type="project" value="UniProtKB-KW"/>
</dbReference>
<dbReference type="InterPro" id="IPR006311">
    <property type="entry name" value="TAT_signal"/>
</dbReference>
<reference evidence="5" key="1">
    <citation type="submission" date="2023-04" db="EMBL/GenBank/DDBJ databases">
        <title>Sphingomonas sp. MAHUQ-71 isolated from rice field.</title>
        <authorList>
            <person name="Huq M.A."/>
        </authorList>
    </citation>
    <scope>NUCLEOTIDE SEQUENCE</scope>
    <source>
        <strain evidence="5">MAHUQ-71</strain>
    </source>
</reference>
<comment type="caution">
    <text evidence="5">The sequence shown here is derived from an EMBL/GenBank/DDBJ whole genome shotgun (WGS) entry which is preliminary data.</text>
</comment>
<dbReference type="InterPro" id="IPR046544">
    <property type="entry name" value="GH146_SB_dom"/>
</dbReference>
<dbReference type="EMBL" id="JARYGZ010000001">
    <property type="protein sequence ID" value="MDH7639075.1"/>
    <property type="molecule type" value="Genomic_DNA"/>
</dbReference>
<keyword evidence="5" id="KW-0378">Hydrolase</keyword>
<protein>
    <submittedName>
        <fullName evidence="5">Glycoside hydrolase family 127 protein</fullName>
    </submittedName>
</protein>
<dbReference type="Pfam" id="PF20620">
    <property type="entry name" value="DUF6805"/>
    <property type="match status" value="1"/>
</dbReference>
<dbReference type="PROSITE" id="PS51318">
    <property type="entry name" value="TAT"/>
    <property type="match status" value="1"/>
</dbReference>
<dbReference type="PANTHER" id="PTHR31151">
    <property type="entry name" value="PROLINE-TRNA LIGASE (DUF1680)"/>
    <property type="match status" value="1"/>
</dbReference>
<feature type="domain" description="Non-reducing end beta-L-arabinofuranosidase-like GH127 middle" evidence="4">
    <location>
        <begin position="446"/>
        <end position="540"/>
    </location>
</feature>
<dbReference type="InterPro" id="IPR012878">
    <property type="entry name" value="Beta-AFase-like_GH127_cat"/>
</dbReference>
<evidence type="ECO:0000313" key="5">
    <source>
        <dbReference type="EMBL" id="MDH7639075.1"/>
    </source>
</evidence>
<feature type="signal peptide" evidence="1">
    <location>
        <begin position="1"/>
        <end position="27"/>
    </location>
</feature>
<dbReference type="PANTHER" id="PTHR31151:SF0">
    <property type="entry name" value="PROLINE-TRNA LIGASE (DUF1680)"/>
    <property type="match status" value="1"/>
</dbReference>
<dbReference type="Pfam" id="PF07944">
    <property type="entry name" value="Beta-AFase-like_GH127_cat"/>
    <property type="match status" value="1"/>
</dbReference>
<dbReference type="Pfam" id="PF20736">
    <property type="entry name" value="Glyco_hydro127M"/>
    <property type="match status" value="1"/>
</dbReference>
<evidence type="ECO:0000256" key="1">
    <source>
        <dbReference type="SAM" id="SignalP"/>
    </source>
</evidence>
<keyword evidence="6" id="KW-1185">Reference proteome</keyword>
<dbReference type="InterPro" id="IPR049046">
    <property type="entry name" value="Beta-AFase-like_GH127_middle"/>
</dbReference>
<feature type="domain" description="Glycoside hydrolase GH146 substrate-binding" evidence="3">
    <location>
        <begin position="654"/>
        <end position="785"/>
    </location>
</feature>
<name>A0ABT6N1A5_9SPHN</name>
<evidence type="ECO:0000259" key="4">
    <source>
        <dbReference type="Pfam" id="PF20736"/>
    </source>
</evidence>
<evidence type="ECO:0000259" key="3">
    <source>
        <dbReference type="Pfam" id="PF20620"/>
    </source>
</evidence>
<evidence type="ECO:0000259" key="2">
    <source>
        <dbReference type="Pfam" id="PF07944"/>
    </source>
</evidence>